<dbReference type="AlphaFoldDB" id="A0A166TVT1"/>
<gene>
    <name evidence="1" type="ORF">CT0861_09394</name>
</gene>
<organism evidence="1 2">
    <name type="scientific">Colletotrichum tofieldiae</name>
    <dbReference type="NCBI Taxonomy" id="708197"/>
    <lineage>
        <taxon>Eukaryota</taxon>
        <taxon>Fungi</taxon>
        <taxon>Dikarya</taxon>
        <taxon>Ascomycota</taxon>
        <taxon>Pezizomycotina</taxon>
        <taxon>Sordariomycetes</taxon>
        <taxon>Hypocreomycetidae</taxon>
        <taxon>Glomerellales</taxon>
        <taxon>Glomerellaceae</taxon>
        <taxon>Colletotrichum</taxon>
        <taxon>Colletotrichum spaethianum species complex</taxon>
    </lineage>
</organism>
<reference evidence="1 2" key="1">
    <citation type="submission" date="2015-06" db="EMBL/GenBank/DDBJ databases">
        <title>Survival trade-offs in plant roots during colonization by closely related pathogenic and mutualistic fungi.</title>
        <authorList>
            <person name="Hacquard S."/>
            <person name="Kracher B."/>
            <person name="Hiruma K."/>
            <person name="Weinman A."/>
            <person name="Muench P."/>
            <person name="Garrido Oter R."/>
            <person name="Ver Loren van Themaat E."/>
            <person name="Dallerey J.-F."/>
            <person name="Damm U."/>
            <person name="Henrissat B."/>
            <person name="Lespinet O."/>
            <person name="Thon M."/>
            <person name="Kemen E."/>
            <person name="McHardy A.C."/>
            <person name="Schulze-Lefert P."/>
            <person name="O'Connell R.J."/>
        </authorList>
    </citation>
    <scope>NUCLEOTIDE SEQUENCE [LARGE SCALE GENOMIC DNA]</scope>
    <source>
        <strain evidence="1 2">0861</strain>
    </source>
</reference>
<sequence length="67" mass="7616">MAKNDEERKGLESAKDLFLLYQGSNRPLDPLFSNDVKSVITMNGEWSGVDGVYKPRLPNFLQKTRLS</sequence>
<keyword evidence="2" id="KW-1185">Reference proteome</keyword>
<comment type="caution">
    <text evidence="1">The sequence shown here is derived from an EMBL/GenBank/DDBJ whole genome shotgun (WGS) entry which is preliminary data.</text>
</comment>
<proteinExistence type="predicted"/>
<protein>
    <submittedName>
        <fullName evidence="1">Uncharacterized protein</fullName>
    </submittedName>
</protein>
<name>A0A166TVT1_9PEZI</name>
<evidence type="ECO:0000313" key="2">
    <source>
        <dbReference type="Proteomes" id="UP000076552"/>
    </source>
</evidence>
<evidence type="ECO:0000313" key="1">
    <source>
        <dbReference type="EMBL" id="KZL72568.1"/>
    </source>
</evidence>
<accession>A0A166TVT1</accession>
<dbReference type="Proteomes" id="UP000076552">
    <property type="component" value="Unassembled WGS sequence"/>
</dbReference>
<dbReference type="EMBL" id="LFIV01000056">
    <property type="protein sequence ID" value="KZL72568.1"/>
    <property type="molecule type" value="Genomic_DNA"/>
</dbReference>